<reference evidence="1 2" key="1">
    <citation type="submission" date="2024-11" db="EMBL/GenBank/DDBJ databases">
        <title>Chromosome-level genome assembly of the freshwater bivalve Anodonta woodiana.</title>
        <authorList>
            <person name="Chen X."/>
        </authorList>
    </citation>
    <scope>NUCLEOTIDE SEQUENCE [LARGE SCALE GENOMIC DNA]</scope>
    <source>
        <strain evidence="1">MN2024</strain>
        <tissue evidence="1">Gills</tissue>
    </source>
</reference>
<accession>A0ABD3VI35</accession>
<comment type="caution">
    <text evidence="1">The sequence shown here is derived from an EMBL/GenBank/DDBJ whole genome shotgun (WGS) entry which is preliminary data.</text>
</comment>
<name>A0ABD3VI35_SINWO</name>
<evidence type="ECO:0008006" key="3">
    <source>
        <dbReference type="Google" id="ProtNLM"/>
    </source>
</evidence>
<organism evidence="1 2">
    <name type="scientific">Sinanodonta woodiana</name>
    <name type="common">Chinese pond mussel</name>
    <name type="synonym">Anodonta woodiana</name>
    <dbReference type="NCBI Taxonomy" id="1069815"/>
    <lineage>
        <taxon>Eukaryota</taxon>
        <taxon>Metazoa</taxon>
        <taxon>Spiralia</taxon>
        <taxon>Lophotrochozoa</taxon>
        <taxon>Mollusca</taxon>
        <taxon>Bivalvia</taxon>
        <taxon>Autobranchia</taxon>
        <taxon>Heteroconchia</taxon>
        <taxon>Palaeoheterodonta</taxon>
        <taxon>Unionida</taxon>
        <taxon>Unionoidea</taxon>
        <taxon>Unionidae</taxon>
        <taxon>Unioninae</taxon>
        <taxon>Sinanodonta</taxon>
    </lineage>
</organism>
<keyword evidence="2" id="KW-1185">Reference proteome</keyword>
<evidence type="ECO:0000313" key="2">
    <source>
        <dbReference type="Proteomes" id="UP001634394"/>
    </source>
</evidence>
<evidence type="ECO:0000313" key="1">
    <source>
        <dbReference type="EMBL" id="KAL3861249.1"/>
    </source>
</evidence>
<dbReference type="Proteomes" id="UP001634394">
    <property type="component" value="Unassembled WGS sequence"/>
</dbReference>
<sequence length="397" mass="46042">MVNQLDTLSVDPTRLFSCDFSLFGKKFDMIDEFFKNFLTASFHEDDIFMAALKSLCLETVIVARKQLSDFLPDGCFGKDLPEDQKKIIDHCPLTNILGENAFGDLDFDIGKRRHFSLHHRSTVQMLKQNSTISWLNTKNADDATEIMLKAKEKAQVYRQRHKKQEKIVMLKVREKMFENERTKKEKEFNEAKRKTDIVVEISKNGGPCVNLRDVDKLLATSSNVVSAVKSQIRYLKVILGAKHLTINGTKEELIFRLRAHFQGTDKNEEQLSKRQRLNEEFDGSVSDDSFENDDDSIFQFENQGEFVAVFYDNHFYLGQVISVKSNDKALVKFMEKFKGRKDYFKWPLIDNVAEIDACYVFRWAFDVSPVSNDGRVWSVPSIKHLQMNYDKIKAKCM</sequence>
<proteinExistence type="predicted"/>
<gene>
    <name evidence="1" type="ORF">ACJMK2_007297</name>
</gene>
<protein>
    <recommendedName>
        <fullName evidence="3">SAP domain-containing protein</fullName>
    </recommendedName>
</protein>
<dbReference type="AlphaFoldDB" id="A0ABD3VI35"/>
<dbReference type="EMBL" id="JBJQND010000011">
    <property type="protein sequence ID" value="KAL3861249.1"/>
    <property type="molecule type" value="Genomic_DNA"/>
</dbReference>